<dbReference type="PANTHER" id="PTHR17204:SF5">
    <property type="entry name" value="PRE-MRNA-PROCESSING FACTOR 39"/>
    <property type="match status" value="1"/>
</dbReference>
<dbReference type="Pfam" id="PF23241">
    <property type="entry name" value="HAT_PRP39_C"/>
    <property type="match status" value="1"/>
</dbReference>
<keyword evidence="2" id="KW-0507">mRNA processing</keyword>
<dbReference type="GO" id="GO:0071004">
    <property type="term" value="C:U2-type prespliceosome"/>
    <property type="evidence" value="ECO:0007669"/>
    <property type="project" value="TreeGrafter"/>
</dbReference>
<dbReference type="GO" id="GO:0000395">
    <property type="term" value="P:mRNA 5'-splice site recognition"/>
    <property type="evidence" value="ECO:0007669"/>
    <property type="project" value="TreeGrafter"/>
</dbReference>
<organism evidence="7">
    <name type="scientific">Arcella intermedia</name>
    <dbReference type="NCBI Taxonomy" id="1963864"/>
    <lineage>
        <taxon>Eukaryota</taxon>
        <taxon>Amoebozoa</taxon>
        <taxon>Tubulinea</taxon>
        <taxon>Elardia</taxon>
        <taxon>Arcellinida</taxon>
        <taxon>Sphaerothecina</taxon>
        <taxon>Arcellidae</taxon>
        <taxon>Arcella</taxon>
    </lineage>
</organism>
<dbReference type="EMBL" id="GIBP01001475">
    <property type="protein sequence ID" value="NDV30444.1"/>
    <property type="molecule type" value="Transcribed_RNA"/>
</dbReference>
<keyword evidence="3" id="KW-0677">Repeat</keyword>
<dbReference type="GO" id="GO:0005685">
    <property type="term" value="C:U1 snRNP"/>
    <property type="evidence" value="ECO:0007669"/>
    <property type="project" value="TreeGrafter"/>
</dbReference>
<evidence type="ECO:0000256" key="2">
    <source>
        <dbReference type="ARBA" id="ARBA00022664"/>
    </source>
</evidence>
<accession>A0A6B2L0A9</accession>
<proteinExistence type="inferred from homology"/>
<dbReference type="SMART" id="SM00386">
    <property type="entry name" value="HAT"/>
    <property type="match status" value="8"/>
</dbReference>
<dbReference type="SUPFAM" id="SSF48452">
    <property type="entry name" value="TPR-like"/>
    <property type="match status" value="1"/>
</dbReference>
<comment type="subcellular location">
    <subcellularLocation>
        <location evidence="1">Nucleus</location>
    </subcellularLocation>
</comment>
<dbReference type="PANTHER" id="PTHR17204">
    <property type="entry name" value="PRE-MRNA PROCESSING PROTEIN PRP39-RELATED"/>
    <property type="match status" value="1"/>
</dbReference>
<protein>
    <submittedName>
        <fullName evidence="7">Uncharacterized protein</fullName>
    </submittedName>
</protein>
<dbReference type="GO" id="GO:0030627">
    <property type="term" value="F:pre-mRNA 5'-splice site binding"/>
    <property type="evidence" value="ECO:0007669"/>
    <property type="project" value="TreeGrafter"/>
</dbReference>
<dbReference type="InterPro" id="IPR011990">
    <property type="entry name" value="TPR-like_helical_dom_sf"/>
</dbReference>
<name>A0A6B2L0A9_9EUKA</name>
<dbReference type="InterPro" id="IPR003107">
    <property type="entry name" value="HAT"/>
</dbReference>
<dbReference type="AlphaFoldDB" id="A0A6B2L0A9"/>
<dbReference type="InterPro" id="IPR059164">
    <property type="entry name" value="HAT_PRP39_C"/>
</dbReference>
<evidence type="ECO:0000256" key="3">
    <source>
        <dbReference type="ARBA" id="ARBA00022737"/>
    </source>
</evidence>
<evidence type="ECO:0000256" key="1">
    <source>
        <dbReference type="ARBA" id="ARBA00004123"/>
    </source>
</evidence>
<evidence type="ECO:0000313" key="7">
    <source>
        <dbReference type="EMBL" id="NDV30444.1"/>
    </source>
</evidence>
<evidence type="ECO:0000256" key="5">
    <source>
        <dbReference type="ARBA" id="ARBA00023242"/>
    </source>
</evidence>
<keyword evidence="4" id="KW-0508">mRNA splicing</keyword>
<evidence type="ECO:0000256" key="4">
    <source>
        <dbReference type="ARBA" id="ARBA00023187"/>
    </source>
</evidence>
<dbReference type="Gene3D" id="1.25.40.10">
    <property type="entry name" value="Tetratricopeptide repeat domain"/>
    <property type="match status" value="2"/>
</dbReference>
<comment type="similarity">
    <text evidence="6">Belongs to the PRP39 family.</text>
</comment>
<evidence type="ECO:0000256" key="6">
    <source>
        <dbReference type="ARBA" id="ARBA00038019"/>
    </source>
</evidence>
<sequence length="517" mass="61187">MREIYEKAVSVAIPHSVDLWCHYCTFVSDRSDDVEEVRRLFERGLEIVGTDYVAHPLWDKYLGFEMAKSNWKRAYAIFLRILHIPLEHISSYWERFKVFLNSKPLQDMITDQEAAQMDAEKVDSLEKRKAWVLADKEKVYFKTLAQTNLRRLFETEVLKVNYFHVRSLGEEQLNNWLRYLEFEEAQGDYQRVVKLYERCLIPCCNYIKFWLKYVRYVERYGKEKAKAENTLSSYTAPEARIVFDKACSVYLKKRIEIHMEAAAFEEQYGFYDRARAYYQKVQKISPGHVESVLRHISLERRQGNFKQCEKLFEQALSKYTSKETPTPSAPSSHPYEETHAVFLYIQYANLCGRVYDSPQRAREVFTDAVAKYGKHKEIWLAYLAFEKNRGGPEVEERVSSVYNEAVHKYKGLAEHDRQVLLMDWIEYCSDEGSNLQRFRDLSQEYYECFTAYDATLASSGHKRSVEVDTSLEPPAKHGSSYDYNSYNYYQGYDYNNTYHNYPYHPPYDPRATGMEHN</sequence>
<dbReference type="GO" id="GO:0000243">
    <property type="term" value="C:commitment complex"/>
    <property type="evidence" value="ECO:0007669"/>
    <property type="project" value="TreeGrafter"/>
</dbReference>
<dbReference type="Pfam" id="PF23240">
    <property type="entry name" value="HAT_PRP39_N"/>
    <property type="match status" value="1"/>
</dbReference>
<keyword evidence="5" id="KW-0539">Nucleus</keyword>
<reference evidence="7" key="1">
    <citation type="journal article" date="2020" name="J. Eukaryot. Microbiol.">
        <title>De novo Sequencing, Assembly and Annotation of the Transcriptome for the Free-Living Testate Amoeba Arcella intermedia.</title>
        <authorList>
            <person name="Ribeiro G.M."/>
            <person name="Porfirio-Sousa A.L."/>
            <person name="Maurer-Alcala X.X."/>
            <person name="Katz L.A."/>
            <person name="Lahr D.J.G."/>
        </authorList>
    </citation>
    <scope>NUCLEOTIDE SEQUENCE</scope>
</reference>